<keyword evidence="4" id="KW-0175">Coiled coil</keyword>
<dbReference type="Gene3D" id="2.130.10.10">
    <property type="entry name" value="YVTN repeat-like/Quinoprotein amine dehydrogenase"/>
    <property type="match status" value="1"/>
</dbReference>
<proteinExistence type="predicted"/>
<feature type="region of interest" description="Disordered" evidence="5">
    <location>
        <begin position="275"/>
        <end position="307"/>
    </location>
</feature>
<dbReference type="InterPro" id="IPR023362">
    <property type="entry name" value="PH-BEACH_dom"/>
</dbReference>
<dbReference type="Proteomes" id="UP001516023">
    <property type="component" value="Unassembled WGS sequence"/>
</dbReference>
<dbReference type="PROSITE" id="PS50294">
    <property type="entry name" value="WD_REPEATS_REGION"/>
    <property type="match status" value="1"/>
</dbReference>
<evidence type="ECO:0000259" key="7">
    <source>
        <dbReference type="PROSITE" id="PS51783"/>
    </source>
</evidence>
<feature type="repeat" description="WD" evidence="3">
    <location>
        <begin position="2794"/>
        <end position="2825"/>
    </location>
</feature>
<organism evidence="8 9">
    <name type="scientific">Cyclotella cryptica</name>
    <dbReference type="NCBI Taxonomy" id="29204"/>
    <lineage>
        <taxon>Eukaryota</taxon>
        <taxon>Sar</taxon>
        <taxon>Stramenopiles</taxon>
        <taxon>Ochrophyta</taxon>
        <taxon>Bacillariophyta</taxon>
        <taxon>Coscinodiscophyceae</taxon>
        <taxon>Thalassiosirophycidae</taxon>
        <taxon>Stephanodiscales</taxon>
        <taxon>Stephanodiscaceae</taxon>
        <taxon>Cyclotella</taxon>
    </lineage>
</organism>
<dbReference type="InterPro" id="IPR011993">
    <property type="entry name" value="PH-like_dom_sf"/>
</dbReference>
<dbReference type="PROSITE" id="PS51783">
    <property type="entry name" value="PH_BEACH"/>
    <property type="match status" value="1"/>
</dbReference>
<keyword evidence="1 3" id="KW-0853">WD repeat</keyword>
<dbReference type="InterPro" id="IPR000409">
    <property type="entry name" value="BEACH_dom"/>
</dbReference>
<keyword evidence="2" id="KW-0677">Repeat</keyword>
<dbReference type="Gene3D" id="2.30.29.30">
    <property type="entry name" value="Pleckstrin-homology domain (PH domain)/Phosphotyrosine-binding domain (PTB)"/>
    <property type="match status" value="1"/>
</dbReference>
<accession>A0ABD3PGL5</accession>
<feature type="repeat" description="WD" evidence="3">
    <location>
        <begin position="2859"/>
        <end position="2900"/>
    </location>
</feature>
<dbReference type="InterPro" id="IPR036372">
    <property type="entry name" value="BEACH_dom_sf"/>
</dbReference>
<sequence>MNRDIINDSDQSDLFPDLHLDTAPHAAETRSSTKTSPKNMDSTAPRDDDCNNSINIKTVAAPTAKQILLKYQCMPHYPTTEESRQQLESFLERCENQIAKDPLLHSYDDEDNLDRCSATASEGAAAAEKERSNTNDQSTTKHKTIQENIIILHSLFFKFCTPPPSIESICSIVLLETRRVRALRGSGGESTLDIPTEAMDLPKEPLVHTSPASGQFIISLLRSPPKGCLLKLPLEFQLSFFRILTRLLSEERDQAYDEECLFDWSFMNGDEMNDINSPENCSREDGTTSRGCGDVKKDLSSDNDDDSSYHVIQRGSSFSFNNETKFTNLKATTSQKSSSFNRSSSSMNTNSDIATQTWSYANWKKKKSSPLYSTIRFCSNLAWKNNSLSTSKLLPMPHRQRWNFVADNVKLDDEEEEELSCESVFEDSCGGGVANGFVGTLIKIYRAVLNECLKADIVPSSIGQYLLLGPVAHLLGLVISATGASVKNLRDLLVIAEGWEATTNFTEQTSYRPLQSVDFSKQSLNYSSLYLSRLHIIRMLRYAAEYSTQSNGILDKVGPQSFFSFGDGGQGLSTTLFDKTWPFKHDFGMACWFRAETFLRASTRNGNRDDRQGTVLFRTQTHDGAKIEISFEACSSDAGHGESMSSTAATLVVSVTDAHEQNDHAVARKVRLVGCVLSPLVWYHVAVRLTKSKPSPFSLNFSNKNELSILLNGKLMLRDQMKLPRLPESSSGGLSGGLTSVGLGSFGRSMAHGNKTSPLELSFCSNFDGQAGALYVFNELVSEETIQALYRETSGPSDNGVWFTFSDGWDVSRSKLGHIAKALSSASMLSELEDVVLPNYPVLIGPRSRKRKLLIDVVDEDMASLVPVELSRSCFGSKLFMVWHPNRVFNSKVIDLHAGVHVTMSEEISSWSFGSIKETLLSLGGPKRLLSLFAVLKAIPTSNRSNRDGDSILKATGIAADFRYLFTPNLIFLIASFVRSHGINARELYRCGAVHVIEKILYDCKRREVESVSGAYYGMGASPAVAKSNVSALLDLWHASRQVFGLELSVFSQLLFNVTLLLGGVSNCNGMHLHGVLLPVLSEITRQNPDKVRDCVGTKPFFDFIKEYSMTENGAHACDHQWKSMTPFHRSSQSTCHSPAHLTTLECRIAIDFMFGIIVTMLAKNCPVHDLLPLVTFLTHNLDEMTKLDQSFNRSCRYLASLKAINVLFFLLQKSPPVPQLIESLTTILENGDGVASWMLCCMVNSFDDSIRGLGIMSLVAYMHAAVSFSAGGPRDTSLSQQDGSTAKFSTTVKYSLGVISHSSNVLASLLAGRGNVKVIYKLLWHLLKCHRERLGEKSNAGLIYLLVDDSTSSMKSSLSLADIVVASKSLPGGFVFDIESLDACHPMLNLAANLSRQRIRNFYGVSTVLRLLRFLSNELKERWLFDFLTLMLASPSSVTVVLSCDDWQPCLFQLVAEVVEEINGGDLGENGFIGSSQTSEINHESHNYKNEVARKFDTQSLSKPSVRTRYDLSLKLYSSLLGHCIRKGDDKAFEAVETAASLQRVDVNGPEVFGIVLSHLYADLIEKGTIESVEDINRNETSQIKNRALKQSARLVTQAILTNGSGGLDMAAAVRQWRSLRHLTALAVAVVTDFGFGITELFDYQNQDAAAVDGITGGVYGIRLGDNLVSGINAFEALASAQLHANAAKSSIRSQRDRHRYASVVLASQVLTLLDAFIFPDNLDSSTAASQLHGLALVRSTEPRLGQSQGPLLASLIRLSLILLAYLEPCSVRFLQACSRLRCFLHWALEIIRESVALGGYSIAFHELTAPFDRLVLAIVLHCHRALSRCSCVLVEIESSPWDKYFPDVDSRQKSHRRLFRAILELREIVLAAYRGRNEVLRASLSLQAHDALSRGLEGGELLSPRSSDPTKGVSSREESLRSFLGNEWVTGFHDVEVVGNDVIPEAVGSQIGREAIQLLASESLALLKDYKFVLNSPWKAFCEHQRRWAETDAVRDMEFGGDLAVKKFSSKQRSDAFEANRLMIASFALASQRFDYMLHLAHDPWTPAQWRISSYTDLLFRKILFVRNCSYRNHDKASYELTLGKERERLQEEEKLRREEEIKEALLRAGEAIVPYQETNLDDIEDDDPEETFVGWGADDNIDCHEQLVQDGSDVEPSPIDEKSLVTDAKDNKSDMDWDQLDFDEAEDDNDAYSWAKKFVWSEGETFIRTFESVLIVTLQTNTTGVLLLTSQNLYFHQTGDVIDVMTREKVDTDCGAQDRKWKLSRLTDVHGRRYMLKSQALELFFADMRGLFVAFNGTKERDLFFSKLRTSCKAPLLRPLKSLNPRTIFKKSKVTELWKKRKLSNFQYLMALNLMAGRTFNDITQYPVFPWILADYSSEELDLSDHKIYRDLSKPVGALNPDRLAQLIERFNELDGFPEEEKFLYGSHYSSPGVVLHYMVRQEPFTSMHIALQSGRFDCPDRLFFDIGGCWRSCLSSTSDVKELIPEFFTCPEIFLNTNAFPLGETQNKTPVDNVILPPWAKGSPYEFIRIHRLALESEYVSSNLHHWIDLIFGYKQRGPAAAIAHNIFHYLSYEGAVDIDRITDDVQRKAIEGHIQNFGQTPSQLIVKEPHPTRSHAEQVLDGLFSEVLGYERLQCHTPIKQFGDTRHNEADQAIISLQLQGEYVLAVHLNLTVCSYKLYPSRGLIPFQLKNDKARKLESTSSSVALAGLHGHDQNVPGFAVSSQLQGGSMRQYYIGESSFALAKGGNDKADEPGSSISDTSFFLMSIGYYDNSVRVHSMDSLQLHNTINGVHRGQITCIQVSSDGTIVVTGGEDGTCIVWVVDYKDFVTAIADGFVQPGDEKSGEDFLTCCHVLLGHTTPVTCLSISAKLDVVVSGSRDGSICLHNIRSGRFIRSLHINAVSLRVENLCAGNAIPVLKLAIHSDGIFVAHLCDGSLYLITVNGHQLCSTNAGETLNSMILCPQSETLITGGEKGLARLWKLRDLSEKCTVDVSKYGQITSMLLIPSENSPVAQFLCVGSENGLMSVVFRKPEIK</sequence>
<reference evidence="8 9" key="1">
    <citation type="journal article" date="2020" name="G3 (Bethesda)">
        <title>Improved Reference Genome for Cyclotella cryptica CCMP332, a Model for Cell Wall Morphogenesis, Salinity Adaptation, and Lipid Production in Diatoms (Bacillariophyta).</title>
        <authorList>
            <person name="Roberts W.R."/>
            <person name="Downey K.M."/>
            <person name="Ruck E.C."/>
            <person name="Traller J.C."/>
            <person name="Alverson A.J."/>
        </authorList>
    </citation>
    <scope>NUCLEOTIDE SEQUENCE [LARGE SCALE GENOMIC DNA]</scope>
    <source>
        <strain evidence="8 9">CCMP332</strain>
    </source>
</reference>
<comment type="caution">
    <text evidence="8">The sequence shown here is derived from an EMBL/GenBank/DDBJ whole genome shotgun (WGS) entry which is preliminary data.</text>
</comment>
<keyword evidence="9" id="KW-1185">Reference proteome</keyword>
<dbReference type="Gene3D" id="1.10.1540.10">
    <property type="entry name" value="BEACH domain"/>
    <property type="match status" value="1"/>
</dbReference>
<dbReference type="Pfam" id="PF20426">
    <property type="entry name" value="NBCH_WD40"/>
    <property type="match status" value="1"/>
</dbReference>
<dbReference type="Pfam" id="PF14844">
    <property type="entry name" value="PH_BEACH"/>
    <property type="match status" value="1"/>
</dbReference>
<dbReference type="SMART" id="SM00320">
    <property type="entry name" value="WD40"/>
    <property type="match status" value="3"/>
</dbReference>
<evidence type="ECO:0000256" key="3">
    <source>
        <dbReference type="PROSITE-ProRule" id="PRU00221"/>
    </source>
</evidence>
<evidence type="ECO:0000313" key="8">
    <source>
        <dbReference type="EMBL" id="KAL3786441.1"/>
    </source>
</evidence>
<name>A0ABD3PGL5_9STRA</name>
<feature type="compositionally biased region" description="Polar residues" evidence="5">
    <location>
        <begin position="29"/>
        <end position="42"/>
    </location>
</feature>
<dbReference type="SMART" id="SM01026">
    <property type="entry name" value="Beach"/>
    <property type="match status" value="1"/>
</dbReference>
<feature type="region of interest" description="Disordered" evidence="5">
    <location>
        <begin position="118"/>
        <end position="140"/>
    </location>
</feature>
<dbReference type="EMBL" id="JABMIG020000194">
    <property type="protein sequence ID" value="KAL3786441.1"/>
    <property type="molecule type" value="Genomic_DNA"/>
</dbReference>
<feature type="region of interest" description="Disordered" evidence="5">
    <location>
        <begin position="24"/>
        <end position="51"/>
    </location>
</feature>
<dbReference type="InterPro" id="IPR001680">
    <property type="entry name" value="WD40_rpt"/>
</dbReference>
<evidence type="ECO:0000256" key="1">
    <source>
        <dbReference type="ARBA" id="ARBA00022574"/>
    </source>
</evidence>
<dbReference type="FunFam" id="1.10.1540.10:FF:000001">
    <property type="entry name" value="neurobeachin isoform X1"/>
    <property type="match status" value="1"/>
</dbReference>
<dbReference type="InterPro" id="IPR046851">
    <property type="entry name" value="NBCH_WD40"/>
</dbReference>
<dbReference type="InterPro" id="IPR036322">
    <property type="entry name" value="WD40_repeat_dom_sf"/>
</dbReference>
<dbReference type="SUPFAM" id="SSF50729">
    <property type="entry name" value="PH domain-like"/>
    <property type="match status" value="1"/>
</dbReference>
<evidence type="ECO:0000256" key="5">
    <source>
        <dbReference type="SAM" id="MobiDB-lite"/>
    </source>
</evidence>
<feature type="compositionally biased region" description="Basic and acidic residues" evidence="5">
    <location>
        <begin position="281"/>
        <end position="300"/>
    </location>
</feature>
<dbReference type="PANTHER" id="PTHR13743">
    <property type="entry name" value="BEIGE/BEACH-RELATED"/>
    <property type="match status" value="1"/>
</dbReference>
<dbReference type="PROSITE" id="PS50197">
    <property type="entry name" value="BEACH"/>
    <property type="match status" value="1"/>
</dbReference>
<dbReference type="CDD" id="cd06071">
    <property type="entry name" value="Beach"/>
    <property type="match status" value="1"/>
</dbReference>
<dbReference type="PROSITE" id="PS50082">
    <property type="entry name" value="WD_REPEATS_2"/>
    <property type="match status" value="2"/>
</dbReference>
<dbReference type="SUPFAM" id="SSF50978">
    <property type="entry name" value="WD40 repeat-like"/>
    <property type="match status" value="1"/>
</dbReference>
<dbReference type="Pfam" id="PF02138">
    <property type="entry name" value="Beach"/>
    <property type="match status" value="1"/>
</dbReference>
<dbReference type="SUPFAM" id="SSF81837">
    <property type="entry name" value="BEACH domain"/>
    <property type="match status" value="1"/>
</dbReference>
<evidence type="ECO:0000313" key="9">
    <source>
        <dbReference type="Proteomes" id="UP001516023"/>
    </source>
</evidence>
<feature type="domain" description="BEACH" evidence="6">
    <location>
        <begin position="2326"/>
        <end position="2618"/>
    </location>
</feature>
<gene>
    <name evidence="8" type="ORF">HJC23_011022</name>
</gene>
<evidence type="ECO:0000256" key="2">
    <source>
        <dbReference type="ARBA" id="ARBA00022737"/>
    </source>
</evidence>
<evidence type="ECO:0000259" key="6">
    <source>
        <dbReference type="PROSITE" id="PS50197"/>
    </source>
</evidence>
<feature type="coiled-coil region" evidence="4">
    <location>
        <begin position="2078"/>
        <end position="2111"/>
    </location>
</feature>
<dbReference type="InterPro" id="IPR050865">
    <property type="entry name" value="BEACH_Domain"/>
</dbReference>
<feature type="domain" description="BEACH-type PH" evidence="7">
    <location>
        <begin position="2205"/>
        <end position="2312"/>
    </location>
</feature>
<evidence type="ECO:0000256" key="4">
    <source>
        <dbReference type="SAM" id="Coils"/>
    </source>
</evidence>
<dbReference type="PANTHER" id="PTHR13743:SF112">
    <property type="entry name" value="BEACH DOMAIN-CONTAINING PROTEIN"/>
    <property type="match status" value="1"/>
</dbReference>
<protein>
    <submittedName>
        <fullName evidence="8">Uncharacterized protein</fullName>
    </submittedName>
</protein>
<dbReference type="InterPro" id="IPR015943">
    <property type="entry name" value="WD40/YVTN_repeat-like_dom_sf"/>
</dbReference>